<accession>A0A6C0E5M3</accession>
<dbReference type="SUPFAM" id="SSF81301">
    <property type="entry name" value="Nucleotidyltransferase"/>
    <property type="match status" value="1"/>
</dbReference>
<dbReference type="InterPro" id="IPR002934">
    <property type="entry name" value="Polymerase_NTP_transf_dom"/>
</dbReference>
<proteinExistence type="predicted"/>
<evidence type="ECO:0000259" key="1">
    <source>
        <dbReference type="Pfam" id="PF01909"/>
    </source>
</evidence>
<dbReference type="AlphaFoldDB" id="A0A6C0E5M3"/>
<dbReference type="EMBL" id="MN739737">
    <property type="protein sequence ID" value="QHT24058.1"/>
    <property type="molecule type" value="Genomic_DNA"/>
</dbReference>
<evidence type="ECO:0000313" key="2">
    <source>
        <dbReference type="EMBL" id="QHT24058.1"/>
    </source>
</evidence>
<feature type="domain" description="Polymerase nucleotidyl transferase" evidence="1">
    <location>
        <begin position="23"/>
        <end position="110"/>
    </location>
</feature>
<dbReference type="Pfam" id="PF01909">
    <property type="entry name" value="NTP_transf_2"/>
    <property type="match status" value="1"/>
</dbReference>
<reference evidence="2" key="1">
    <citation type="journal article" date="2020" name="Nature">
        <title>Giant virus diversity and host interactions through global metagenomics.</title>
        <authorList>
            <person name="Schulz F."/>
            <person name="Roux S."/>
            <person name="Paez-Espino D."/>
            <person name="Jungbluth S."/>
            <person name="Walsh D.A."/>
            <person name="Denef V.J."/>
            <person name="McMahon K.D."/>
            <person name="Konstantinidis K.T."/>
            <person name="Eloe-Fadrosh E.A."/>
            <person name="Kyrpides N.C."/>
            <person name="Woyke T."/>
        </authorList>
    </citation>
    <scope>NUCLEOTIDE SEQUENCE</scope>
    <source>
        <strain evidence="2">GVMAG-M-3300023179-132</strain>
    </source>
</reference>
<sequence>MEFEQKYVRFETPLNQLTPYQENFFKKLSVALDTKVYYYGSVQRFDYFPGYSDIDVCLFSGNVESTLKKIQLLLGLDQDEYDHLYIILDKEVMYECYKVIYEEPEHNLSVEISIYNDSFKRNDFYLFSQVEEYPFYVVYILFILKFMYYKLNIIPVQVYNKIKGLIIDNTIYNKKHITHRKPARW</sequence>
<dbReference type="GO" id="GO:0016779">
    <property type="term" value="F:nucleotidyltransferase activity"/>
    <property type="evidence" value="ECO:0007669"/>
    <property type="project" value="InterPro"/>
</dbReference>
<protein>
    <recommendedName>
        <fullName evidence="1">Polymerase nucleotidyl transferase domain-containing protein</fullName>
    </recommendedName>
</protein>
<name>A0A6C0E5M3_9ZZZZ</name>
<dbReference type="InterPro" id="IPR043519">
    <property type="entry name" value="NT_sf"/>
</dbReference>
<organism evidence="2">
    <name type="scientific">viral metagenome</name>
    <dbReference type="NCBI Taxonomy" id="1070528"/>
    <lineage>
        <taxon>unclassified sequences</taxon>
        <taxon>metagenomes</taxon>
        <taxon>organismal metagenomes</taxon>
    </lineage>
</organism>
<dbReference type="Gene3D" id="3.30.460.10">
    <property type="entry name" value="Beta Polymerase, domain 2"/>
    <property type="match status" value="1"/>
</dbReference>